<dbReference type="GeneID" id="89989017"/>
<name>A0ABZ2AU29_9TREE</name>
<feature type="region of interest" description="Disordered" evidence="1">
    <location>
        <begin position="99"/>
        <end position="161"/>
    </location>
</feature>
<reference evidence="2 3" key="1">
    <citation type="submission" date="2024-01" db="EMBL/GenBank/DDBJ databases">
        <title>Comparative genomics of Cryptococcus and Kwoniella reveals pathogenesis evolution and contrasting modes of karyotype evolution via chromosome fusion or intercentromeric recombination.</title>
        <authorList>
            <person name="Coelho M.A."/>
            <person name="David-Palma M."/>
            <person name="Shea T."/>
            <person name="Bowers K."/>
            <person name="McGinley-Smith S."/>
            <person name="Mohammad A.W."/>
            <person name="Gnirke A."/>
            <person name="Yurkov A.M."/>
            <person name="Nowrousian M."/>
            <person name="Sun S."/>
            <person name="Cuomo C.A."/>
            <person name="Heitman J."/>
        </authorList>
    </citation>
    <scope>NUCLEOTIDE SEQUENCE [LARGE SCALE GENOMIC DNA]</scope>
    <source>
        <strain evidence="2 3">7685027</strain>
    </source>
</reference>
<evidence type="ECO:0000313" key="3">
    <source>
        <dbReference type="Proteomes" id="UP001432216"/>
    </source>
</evidence>
<dbReference type="Proteomes" id="UP001432216">
    <property type="component" value="Chromosome 3"/>
</dbReference>
<accession>A0ABZ2AU29</accession>
<gene>
    <name evidence="2" type="ORF">IAS62_002243</name>
</gene>
<protein>
    <submittedName>
        <fullName evidence="2">Uncharacterized protein</fullName>
    </submittedName>
</protein>
<proteinExistence type="predicted"/>
<dbReference type="RefSeq" id="XP_064720181.1">
    <property type="nucleotide sequence ID" value="XM_064864109.1"/>
</dbReference>
<evidence type="ECO:0000256" key="1">
    <source>
        <dbReference type="SAM" id="MobiDB-lite"/>
    </source>
</evidence>
<evidence type="ECO:0000313" key="2">
    <source>
        <dbReference type="EMBL" id="WVO20942.1"/>
    </source>
</evidence>
<dbReference type="EMBL" id="CP143808">
    <property type="protein sequence ID" value="WVO20942.1"/>
    <property type="molecule type" value="Genomic_DNA"/>
</dbReference>
<feature type="compositionally biased region" description="Acidic residues" evidence="1">
    <location>
        <begin position="132"/>
        <end position="153"/>
    </location>
</feature>
<organism evidence="2 3">
    <name type="scientific">Cryptococcus decagattii</name>
    <dbReference type="NCBI Taxonomy" id="1859122"/>
    <lineage>
        <taxon>Eukaryota</taxon>
        <taxon>Fungi</taxon>
        <taxon>Dikarya</taxon>
        <taxon>Basidiomycota</taxon>
        <taxon>Agaricomycotina</taxon>
        <taxon>Tremellomycetes</taxon>
        <taxon>Tremellales</taxon>
        <taxon>Cryptococcaceae</taxon>
        <taxon>Cryptococcus</taxon>
        <taxon>Cryptococcus gattii species complex</taxon>
    </lineage>
</organism>
<sequence>MTIQTSRPALIRIVTFLLSECRKSLCTETPLSLQEHEPTLSSLMSHTLKGKRKRTITHFDGIPLSVLPPAPSSPPIPERRIITLRRAMGLYKTMSGISISGESQDSNSAEDMDNDGHHFACLYTSEPSSIENDYEDDRESSIEESDSDDEDDVVLMFNRPS</sequence>
<keyword evidence="3" id="KW-1185">Reference proteome</keyword>